<evidence type="ECO:0000313" key="3">
    <source>
        <dbReference type="Proteomes" id="UP000182345"/>
    </source>
</evidence>
<feature type="transmembrane region" description="Helical" evidence="1">
    <location>
        <begin position="44"/>
        <end position="68"/>
    </location>
</feature>
<gene>
    <name evidence="2" type="ORF">AUJ42_00985</name>
</gene>
<feature type="transmembrane region" description="Helical" evidence="1">
    <location>
        <begin position="89"/>
        <end position="113"/>
    </location>
</feature>
<dbReference type="AlphaFoldDB" id="A0A1J4RXW9"/>
<evidence type="ECO:0000256" key="1">
    <source>
        <dbReference type="SAM" id="Phobius"/>
    </source>
</evidence>
<keyword evidence="1" id="KW-0812">Transmembrane</keyword>
<dbReference type="EMBL" id="MNUK01000027">
    <property type="protein sequence ID" value="OIN92027.1"/>
    <property type="molecule type" value="Genomic_DNA"/>
</dbReference>
<reference evidence="2 3" key="1">
    <citation type="journal article" date="2016" name="Environ. Microbiol.">
        <title>Genomic resolution of a cold subsurface aquifer community provides metabolic insights for novel microbes adapted to high CO concentrations.</title>
        <authorList>
            <person name="Probst A.J."/>
            <person name="Castelle C.J."/>
            <person name="Singh A."/>
            <person name="Brown C.T."/>
            <person name="Anantharaman K."/>
            <person name="Sharon I."/>
            <person name="Hug L.A."/>
            <person name="Burstein D."/>
            <person name="Emerson J.B."/>
            <person name="Thomas B.C."/>
            <person name="Banfield J.F."/>
        </authorList>
    </citation>
    <scope>NUCLEOTIDE SEQUENCE [LARGE SCALE GENOMIC DNA]</scope>
    <source>
        <strain evidence="2">CG1_02_44_10</strain>
    </source>
</reference>
<evidence type="ECO:0000313" key="2">
    <source>
        <dbReference type="EMBL" id="OIN92027.1"/>
    </source>
</evidence>
<organism evidence="2 3">
    <name type="scientific">Candidatus Collierbacteria bacterium CG1_02_44_10</name>
    <dbReference type="NCBI Taxonomy" id="1805087"/>
    <lineage>
        <taxon>Bacteria</taxon>
        <taxon>Candidatus Collieribacteriota</taxon>
    </lineage>
</organism>
<sequence length="122" mass="12570">MFKLISTIYAADIPLGSEVGGVGPFQTGISGAVQTGLGTFLSNIITTITVVGSLAFVIFFTLGGLEWITAGGDKAKVSSAQTQMTQATIGLIAIVASYFIIGIVGAVLGLDILRPFKTLFPN</sequence>
<comment type="caution">
    <text evidence="2">The sequence shown here is derived from an EMBL/GenBank/DDBJ whole genome shotgun (WGS) entry which is preliminary data.</text>
</comment>
<protein>
    <submittedName>
        <fullName evidence="2">Uncharacterized protein</fullName>
    </submittedName>
</protein>
<keyword evidence="1" id="KW-1133">Transmembrane helix</keyword>
<accession>A0A1J4RXW9</accession>
<dbReference type="Pfam" id="PF18895">
    <property type="entry name" value="T4SS_pilin"/>
    <property type="match status" value="1"/>
</dbReference>
<name>A0A1J4RXW9_9BACT</name>
<keyword evidence="1" id="KW-0472">Membrane</keyword>
<dbReference type="Proteomes" id="UP000182345">
    <property type="component" value="Unassembled WGS sequence"/>
</dbReference>
<proteinExistence type="predicted"/>
<dbReference type="InterPro" id="IPR043993">
    <property type="entry name" value="T4SS_pilin"/>
</dbReference>